<reference evidence="2" key="1">
    <citation type="submission" date="2021-01" db="EMBL/GenBank/DDBJ databases">
        <title>Phytophthora aleatoria, a newly-described species from Pinus radiata is distinct from Phytophthora cactorum isolates based on comparative genomics.</title>
        <authorList>
            <person name="Mcdougal R."/>
            <person name="Panda P."/>
            <person name="Williams N."/>
            <person name="Studholme D.J."/>
        </authorList>
    </citation>
    <scope>NUCLEOTIDE SEQUENCE</scope>
    <source>
        <strain evidence="2">NZFS 3830</strain>
    </source>
</reference>
<organism evidence="2 3">
    <name type="scientific">Phytophthora cactorum</name>
    <dbReference type="NCBI Taxonomy" id="29920"/>
    <lineage>
        <taxon>Eukaryota</taxon>
        <taxon>Sar</taxon>
        <taxon>Stramenopiles</taxon>
        <taxon>Oomycota</taxon>
        <taxon>Peronosporomycetes</taxon>
        <taxon>Peronosporales</taxon>
        <taxon>Peronosporaceae</taxon>
        <taxon>Phytophthora</taxon>
    </lineage>
</organism>
<dbReference type="EMBL" id="JAENGZ010000104">
    <property type="protein sequence ID" value="KAG6969124.1"/>
    <property type="molecule type" value="Genomic_DNA"/>
</dbReference>
<feature type="region of interest" description="Disordered" evidence="1">
    <location>
        <begin position="23"/>
        <end position="59"/>
    </location>
</feature>
<accession>A0A8T1US71</accession>
<name>A0A8T1US71_9STRA</name>
<comment type="caution">
    <text evidence="2">The sequence shown here is derived from an EMBL/GenBank/DDBJ whole genome shotgun (WGS) entry which is preliminary data.</text>
</comment>
<evidence type="ECO:0000313" key="3">
    <source>
        <dbReference type="Proteomes" id="UP000688947"/>
    </source>
</evidence>
<dbReference type="AlphaFoldDB" id="A0A8T1US71"/>
<evidence type="ECO:0000313" key="2">
    <source>
        <dbReference type="EMBL" id="KAG6969124.1"/>
    </source>
</evidence>
<sequence>MSCSTKLLARKASCTYMYGAHIKTDTQAEETGPSSAERRPPKIASSATLEIDWPGQAAV</sequence>
<proteinExistence type="predicted"/>
<evidence type="ECO:0000256" key="1">
    <source>
        <dbReference type="SAM" id="MobiDB-lite"/>
    </source>
</evidence>
<gene>
    <name evidence="2" type="ORF">JG687_00003388</name>
</gene>
<protein>
    <submittedName>
        <fullName evidence="2">Uncharacterized protein</fullName>
    </submittedName>
</protein>
<dbReference type="Proteomes" id="UP000688947">
    <property type="component" value="Unassembled WGS sequence"/>
</dbReference>